<proteinExistence type="predicted"/>
<dbReference type="AlphaFoldDB" id="A0A815VR58"/>
<evidence type="ECO:0000256" key="1">
    <source>
        <dbReference type="ARBA" id="ARBA00022741"/>
    </source>
</evidence>
<dbReference type="Proteomes" id="UP000663828">
    <property type="component" value="Unassembled WGS sequence"/>
</dbReference>
<organism evidence="3 4">
    <name type="scientific">Adineta ricciae</name>
    <name type="common">Rotifer</name>
    <dbReference type="NCBI Taxonomy" id="249248"/>
    <lineage>
        <taxon>Eukaryota</taxon>
        <taxon>Metazoa</taxon>
        <taxon>Spiralia</taxon>
        <taxon>Gnathifera</taxon>
        <taxon>Rotifera</taxon>
        <taxon>Eurotatoria</taxon>
        <taxon>Bdelloidea</taxon>
        <taxon>Adinetida</taxon>
        <taxon>Adinetidae</taxon>
        <taxon>Adineta</taxon>
    </lineage>
</organism>
<evidence type="ECO:0000313" key="4">
    <source>
        <dbReference type="Proteomes" id="UP000663828"/>
    </source>
</evidence>
<dbReference type="FunFam" id="3.40.50.300:FF:000118">
    <property type="entry name" value="Rho-related GTP-binding protein RhoG"/>
    <property type="match status" value="1"/>
</dbReference>
<dbReference type="SMART" id="SM00173">
    <property type="entry name" value="RAS"/>
    <property type="match status" value="1"/>
</dbReference>
<name>A0A815VR58_ADIRI</name>
<dbReference type="PROSITE" id="PS51419">
    <property type="entry name" value="RAB"/>
    <property type="match status" value="1"/>
</dbReference>
<dbReference type="PRINTS" id="PR00449">
    <property type="entry name" value="RASTRNSFRMNG"/>
</dbReference>
<dbReference type="GO" id="GO:0005525">
    <property type="term" value="F:GTP binding"/>
    <property type="evidence" value="ECO:0007669"/>
    <property type="project" value="UniProtKB-KW"/>
</dbReference>
<dbReference type="InterPro" id="IPR027417">
    <property type="entry name" value="P-loop_NTPase"/>
</dbReference>
<dbReference type="InterPro" id="IPR001806">
    <property type="entry name" value="Small_GTPase"/>
</dbReference>
<evidence type="ECO:0000313" key="3">
    <source>
        <dbReference type="EMBL" id="CAF1533670.1"/>
    </source>
</evidence>
<dbReference type="InterPro" id="IPR005225">
    <property type="entry name" value="Small_GTP-bd"/>
</dbReference>
<dbReference type="NCBIfam" id="TIGR00231">
    <property type="entry name" value="small_GTP"/>
    <property type="match status" value="1"/>
</dbReference>
<reference evidence="3" key="1">
    <citation type="submission" date="2021-02" db="EMBL/GenBank/DDBJ databases">
        <authorList>
            <person name="Nowell W R."/>
        </authorList>
    </citation>
    <scope>NUCLEOTIDE SEQUENCE</scope>
</reference>
<evidence type="ECO:0000256" key="2">
    <source>
        <dbReference type="ARBA" id="ARBA00023134"/>
    </source>
</evidence>
<sequence>MSIYKNVKCVVVGDGAVGKTCLLMSYTTNAFPGEYIPTVFDNYSANIVVDNEPVNLGLWDTAGQEDYDRLRPLSYPQTDVFVICYSVVNPVSFENVRAKWSPEIKHNNPDTPIVLVGTKIDLLNDKQTIKTLLNRKLSPITTQKGASMAAEIGAVAYVECSALTQINLSRVFDIAIRAGLGRYPKIKQRKGSKCTLS</sequence>
<dbReference type="GO" id="GO:0003924">
    <property type="term" value="F:GTPase activity"/>
    <property type="evidence" value="ECO:0007669"/>
    <property type="project" value="InterPro"/>
</dbReference>
<gene>
    <name evidence="3" type="ORF">XAT740_LOCUS41659</name>
</gene>
<keyword evidence="1" id="KW-0547">Nucleotide-binding</keyword>
<accession>A0A815VR58</accession>
<dbReference type="PROSITE" id="PS51420">
    <property type="entry name" value="RHO"/>
    <property type="match status" value="1"/>
</dbReference>
<protein>
    <submittedName>
        <fullName evidence="3">Uncharacterized protein</fullName>
    </submittedName>
</protein>
<dbReference type="SUPFAM" id="SSF52540">
    <property type="entry name" value="P-loop containing nucleoside triphosphate hydrolases"/>
    <property type="match status" value="1"/>
</dbReference>
<dbReference type="SMART" id="SM00174">
    <property type="entry name" value="RHO"/>
    <property type="match status" value="1"/>
</dbReference>
<keyword evidence="4" id="KW-1185">Reference proteome</keyword>
<dbReference type="EMBL" id="CAJNOR010004893">
    <property type="protein sequence ID" value="CAF1533670.1"/>
    <property type="molecule type" value="Genomic_DNA"/>
</dbReference>
<comment type="caution">
    <text evidence="3">The sequence shown here is derived from an EMBL/GenBank/DDBJ whole genome shotgun (WGS) entry which is preliminary data.</text>
</comment>
<dbReference type="InterPro" id="IPR003578">
    <property type="entry name" value="Small_GTPase_Rho"/>
</dbReference>
<dbReference type="SMART" id="SM00175">
    <property type="entry name" value="RAB"/>
    <property type="match status" value="1"/>
</dbReference>
<dbReference type="PROSITE" id="PS51421">
    <property type="entry name" value="RAS"/>
    <property type="match status" value="1"/>
</dbReference>
<dbReference type="GO" id="GO:0007264">
    <property type="term" value="P:small GTPase-mediated signal transduction"/>
    <property type="evidence" value="ECO:0007669"/>
    <property type="project" value="InterPro"/>
</dbReference>
<dbReference type="Pfam" id="PF00071">
    <property type="entry name" value="Ras"/>
    <property type="match status" value="1"/>
</dbReference>
<dbReference type="PANTHER" id="PTHR24072">
    <property type="entry name" value="RHO FAMILY GTPASE"/>
    <property type="match status" value="1"/>
</dbReference>
<dbReference type="Gene3D" id="3.40.50.300">
    <property type="entry name" value="P-loop containing nucleotide triphosphate hydrolases"/>
    <property type="match status" value="1"/>
</dbReference>
<keyword evidence="2" id="KW-0342">GTP-binding</keyword>